<name>A0A0F8VW00_9ZZZZ</name>
<proteinExistence type="predicted"/>
<accession>A0A0F8VW00</accession>
<evidence type="ECO:0000313" key="1">
    <source>
        <dbReference type="EMBL" id="KKK48548.1"/>
    </source>
</evidence>
<comment type="caution">
    <text evidence="1">The sequence shown here is derived from an EMBL/GenBank/DDBJ whole genome shotgun (WGS) entry which is preliminary data.</text>
</comment>
<dbReference type="EMBL" id="LAZR01069009">
    <property type="protein sequence ID" value="KKK48548.1"/>
    <property type="molecule type" value="Genomic_DNA"/>
</dbReference>
<sequence>IILADAMDREISSVIDNRQRRLLHGGYEVPITLKHCNRLLEKYTNGS</sequence>
<gene>
    <name evidence="1" type="ORF">LCGC14_3143990</name>
</gene>
<organism evidence="1">
    <name type="scientific">marine sediment metagenome</name>
    <dbReference type="NCBI Taxonomy" id="412755"/>
    <lineage>
        <taxon>unclassified sequences</taxon>
        <taxon>metagenomes</taxon>
        <taxon>ecological metagenomes</taxon>
    </lineage>
</organism>
<feature type="non-terminal residue" evidence="1">
    <location>
        <position position="1"/>
    </location>
</feature>
<reference evidence="1" key="1">
    <citation type="journal article" date="2015" name="Nature">
        <title>Complex archaea that bridge the gap between prokaryotes and eukaryotes.</title>
        <authorList>
            <person name="Spang A."/>
            <person name="Saw J.H."/>
            <person name="Jorgensen S.L."/>
            <person name="Zaremba-Niedzwiedzka K."/>
            <person name="Martijn J."/>
            <person name="Lind A.E."/>
            <person name="van Eijk R."/>
            <person name="Schleper C."/>
            <person name="Guy L."/>
            <person name="Ettema T.J."/>
        </authorList>
    </citation>
    <scope>NUCLEOTIDE SEQUENCE</scope>
</reference>
<protein>
    <submittedName>
        <fullName evidence="1">Uncharacterized protein</fullName>
    </submittedName>
</protein>
<dbReference type="AlphaFoldDB" id="A0A0F8VW00"/>